<evidence type="ECO:0000256" key="5">
    <source>
        <dbReference type="ARBA" id="ARBA00023015"/>
    </source>
</evidence>
<evidence type="ECO:0000313" key="11">
    <source>
        <dbReference type="EMBL" id="MFH4976671.1"/>
    </source>
</evidence>
<organism evidence="11 12">
    <name type="scientific">Gnathostoma spinigerum</name>
    <dbReference type="NCBI Taxonomy" id="75299"/>
    <lineage>
        <taxon>Eukaryota</taxon>
        <taxon>Metazoa</taxon>
        <taxon>Ecdysozoa</taxon>
        <taxon>Nematoda</taxon>
        <taxon>Chromadorea</taxon>
        <taxon>Rhabditida</taxon>
        <taxon>Spirurina</taxon>
        <taxon>Gnathostomatomorpha</taxon>
        <taxon>Gnathostomatoidea</taxon>
        <taxon>Gnathostomatidae</taxon>
        <taxon>Gnathostoma</taxon>
    </lineage>
</organism>
<dbReference type="PANTHER" id="PTHR10071">
    <property type="entry name" value="TRANSCRIPTION FACTOR GATA FAMILY MEMBER"/>
    <property type="match status" value="1"/>
</dbReference>
<evidence type="ECO:0000256" key="2">
    <source>
        <dbReference type="ARBA" id="ARBA00022723"/>
    </source>
</evidence>
<sequence length="347" mass="37950">MTMVMSAPISLPSTVGCASCRQLHADIKISVSQITEKLDQLFLLVETLLPQRQLEDRSSESAVTATAEERFTPTRSEETRDEFVSESGTEEKEESSPSIGDNADASVNNLESETVSTESSSHLVSGSRKRKPNRDAIHRVEQEWVSSKVDVATPESNNGENIGYPWSLFDPWSLAANVVTTSATTAAEAQQWNTSSVQPGLISPLFQQNSVKTESSVTIASTDEANNDSIVEEDEESGGGAASMSRCSNCMTTKTTAWRRDQSGKLVCNACGLYYRLHRTNRPVHMRKDIIQQRFRRRVKDDDATVANSSPQSVLTSLMSFSPAAAATFALFDHHNTLSSHNQAAPI</sequence>
<dbReference type="EMBL" id="JBGFUD010001718">
    <property type="protein sequence ID" value="MFH4976671.1"/>
    <property type="molecule type" value="Genomic_DNA"/>
</dbReference>
<dbReference type="AlphaFoldDB" id="A0ABD6EAL8"/>
<keyword evidence="7" id="KW-0539">Nucleus</keyword>
<protein>
    <recommendedName>
        <fullName evidence="10">GATA-type domain-containing protein</fullName>
    </recommendedName>
</protein>
<dbReference type="Gene3D" id="3.30.50.10">
    <property type="entry name" value="Erythroid Transcription Factor GATA-1, subunit A"/>
    <property type="match status" value="1"/>
</dbReference>
<keyword evidence="6" id="KW-0804">Transcription</keyword>
<dbReference type="PRINTS" id="PR00619">
    <property type="entry name" value="GATAZNFINGER"/>
</dbReference>
<evidence type="ECO:0000256" key="3">
    <source>
        <dbReference type="ARBA" id="ARBA00022771"/>
    </source>
</evidence>
<evidence type="ECO:0000259" key="10">
    <source>
        <dbReference type="PROSITE" id="PS50114"/>
    </source>
</evidence>
<feature type="region of interest" description="Disordered" evidence="9">
    <location>
        <begin position="53"/>
        <end position="141"/>
    </location>
</feature>
<dbReference type="InterPro" id="IPR039355">
    <property type="entry name" value="Transcription_factor_GATA"/>
</dbReference>
<keyword evidence="12" id="KW-1185">Reference proteome</keyword>
<dbReference type="PROSITE" id="PS50114">
    <property type="entry name" value="GATA_ZN_FINGER_2"/>
    <property type="match status" value="1"/>
</dbReference>
<accession>A0ABD6EAL8</accession>
<evidence type="ECO:0000313" key="12">
    <source>
        <dbReference type="Proteomes" id="UP001608902"/>
    </source>
</evidence>
<dbReference type="InterPro" id="IPR000679">
    <property type="entry name" value="Znf_GATA"/>
</dbReference>
<proteinExistence type="predicted"/>
<dbReference type="GO" id="GO:0008270">
    <property type="term" value="F:zinc ion binding"/>
    <property type="evidence" value="ECO:0007669"/>
    <property type="project" value="UniProtKB-KW"/>
</dbReference>
<feature type="compositionally biased region" description="Basic and acidic residues" evidence="9">
    <location>
        <begin position="67"/>
        <end position="83"/>
    </location>
</feature>
<keyword evidence="4" id="KW-0862">Zinc</keyword>
<dbReference type="Pfam" id="PF00320">
    <property type="entry name" value="GATA"/>
    <property type="match status" value="1"/>
</dbReference>
<gene>
    <name evidence="11" type="ORF">AB6A40_003380</name>
</gene>
<keyword evidence="5" id="KW-0805">Transcription regulation</keyword>
<dbReference type="GO" id="GO:0005634">
    <property type="term" value="C:nucleus"/>
    <property type="evidence" value="ECO:0007669"/>
    <property type="project" value="UniProtKB-SubCell"/>
</dbReference>
<evidence type="ECO:0000256" key="4">
    <source>
        <dbReference type="ARBA" id="ARBA00022833"/>
    </source>
</evidence>
<dbReference type="SMART" id="SM00401">
    <property type="entry name" value="ZnF_GATA"/>
    <property type="match status" value="1"/>
</dbReference>
<name>A0ABD6EAL8_9BILA</name>
<feature type="region of interest" description="Disordered" evidence="9">
    <location>
        <begin position="217"/>
        <end position="246"/>
    </location>
</feature>
<keyword evidence="2" id="KW-0479">Metal-binding</keyword>
<dbReference type="Proteomes" id="UP001608902">
    <property type="component" value="Unassembled WGS sequence"/>
</dbReference>
<dbReference type="SUPFAM" id="SSF57716">
    <property type="entry name" value="Glucocorticoid receptor-like (DNA-binding domain)"/>
    <property type="match status" value="1"/>
</dbReference>
<reference evidence="11 12" key="1">
    <citation type="submission" date="2024-08" db="EMBL/GenBank/DDBJ databases">
        <title>Gnathostoma spinigerum genome.</title>
        <authorList>
            <person name="Gonzalez-Bertolin B."/>
            <person name="Monzon S."/>
            <person name="Zaballos A."/>
            <person name="Jimenez P."/>
            <person name="Dekumyoy P."/>
            <person name="Varona S."/>
            <person name="Cuesta I."/>
            <person name="Sumanam S."/>
            <person name="Adisakwattana P."/>
            <person name="Gasser R.B."/>
            <person name="Hernandez-Gonzalez A."/>
            <person name="Young N.D."/>
            <person name="Perteguer M.J."/>
        </authorList>
    </citation>
    <scope>NUCLEOTIDE SEQUENCE [LARGE SCALE GENOMIC DNA]</scope>
    <source>
        <strain evidence="11">AL3</strain>
        <tissue evidence="11">Liver</tissue>
    </source>
</reference>
<evidence type="ECO:0000256" key="6">
    <source>
        <dbReference type="ARBA" id="ARBA00023163"/>
    </source>
</evidence>
<feature type="compositionally biased region" description="Polar residues" evidence="9">
    <location>
        <begin position="217"/>
        <end position="229"/>
    </location>
</feature>
<dbReference type="PROSITE" id="PS00344">
    <property type="entry name" value="GATA_ZN_FINGER_1"/>
    <property type="match status" value="1"/>
</dbReference>
<evidence type="ECO:0000256" key="1">
    <source>
        <dbReference type="ARBA" id="ARBA00004123"/>
    </source>
</evidence>
<evidence type="ECO:0000256" key="8">
    <source>
        <dbReference type="PROSITE-ProRule" id="PRU00094"/>
    </source>
</evidence>
<evidence type="ECO:0000256" key="9">
    <source>
        <dbReference type="SAM" id="MobiDB-lite"/>
    </source>
</evidence>
<feature type="domain" description="GATA-type" evidence="10">
    <location>
        <begin position="241"/>
        <end position="294"/>
    </location>
</feature>
<dbReference type="PANTHER" id="PTHR10071:SF281">
    <property type="entry name" value="BOX A-BINDING FACTOR-RELATED"/>
    <property type="match status" value="1"/>
</dbReference>
<comment type="caution">
    <text evidence="11">The sequence shown here is derived from an EMBL/GenBank/DDBJ whole genome shotgun (WGS) entry which is preliminary data.</text>
</comment>
<comment type="subcellular location">
    <subcellularLocation>
        <location evidence="1">Nucleus</location>
    </subcellularLocation>
</comment>
<keyword evidence="3 8" id="KW-0863">Zinc-finger</keyword>
<dbReference type="InterPro" id="IPR013088">
    <property type="entry name" value="Znf_NHR/GATA"/>
</dbReference>
<evidence type="ECO:0000256" key="7">
    <source>
        <dbReference type="ARBA" id="ARBA00023242"/>
    </source>
</evidence>
<dbReference type="CDD" id="cd00202">
    <property type="entry name" value="ZnF_GATA"/>
    <property type="match status" value="1"/>
</dbReference>
<feature type="compositionally biased region" description="Low complexity" evidence="9">
    <location>
        <begin position="110"/>
        <end position="126"/>
    </location>
</feature>